<comment type="subcellular location">
    <subcellularLocation>
        <location evidence="1">Cytoplasm</location>
    </subcellularLocation>
</comment>
<evidence type="ECO:0000313" key="7">
    <source>
        <dbReference type="EMBL" id="EGG42620.1"/>
    </source>
</evidence>
<dbReference type="FunFam" id="1.20.1200.10:FF:000003">
    <property type="entry name" value="ATP:cob(I)alamin adenosyltransferase"/>
    <property type="match status" value="1"/>
</dbReference>
<dbReference type="Proteomes" id="UP000004348">
    <property type="component" value="Chromosome"/>
</dbReference>
<dbReference type="PANTHER" id="PTHR12213:SF0">
    <property type="entry name" value="CORRINOID ADENOSYLTRANSFERASE MMAB"/>
    <property type="match status" value="1"/>
</dbReference>
<dbReference type="Gene3D" id="1.20.1200.10">
    <property type="entry name" value="Cobalamin adenosyltransferase-like"/>
    <property type="match status" value="1"/>
</dbReference>
<dbReference type="SUPFAM" id="SSF89028">
    <property type="entry name" value="Cobalamin adenosyltransferase-like"/>
    <property type="match status" value="1"/>
</dbReference>
<dbReference type="EMBL" id="AEGP01000027">
    <property type="protein sequence ID" value="EGG42620.1"/>
    <property type="molecule type" value="Genomic_DNA"/>
</dbReference>
<name>F3KJ50_9ARCH</name>
<dbReference type="InterPro" id="IPR029499">
    <property type="entry name" value="PduO-typ"/>
</dbReference>
<accession>F3KJ50</accession>
<dbReference type="NCBIfam" id="TIGR00636">
    <property type="entry name" value="PduO_Nterm"/>
    <property type="match status" value="1"/>
</dbReference>
<comment type="caution">
    <text evidence="7">The sequence shown here is derived from an EMBL/GenBank/DDBJ whole genome shotgun (WGS) entry which is preliminary data.</text>
</comment>
<dbReference type="PATRIC" id="fig|886738.10.peg.574"/>
<evidence type="ECO:0000256" key="2">
    <source>
        <dbReference type="ARBA" id="ARBA00022490"/>
    </source>
</evidence>
<dbReference type="GO" id="GO:0005524">
    <property type="term" value="F:ATP binding"/>
    <property type="evidence" value="ECO:0007669"/>
    <property type="project" value="UniProtKB-KW"/>
</dbReference>
<dbReference type="AlphaFoldDB" id="F3KJ50"/>
<reference evidence="7" key="1">
    <citation type="journal article" date="2011" name="PLoS ONE">
        <title>Genome of a low-salinity ammonia-oxidizing archaeon determined by single-cell and metagenomic analysis.</title>
        <authorList>
            <person name="Blainey P.C."/>
            <person name="Mosier A.C."/>
            <person name="Potanina A."/>
            <person name="Francis C.A."/>
            <person name="Quake S.R."/>
        </authorList>
    </citation>
    <scope>NUCLEOTIDE SEQUENCE [LARGE SCALE GENOMIC DNA]</scope>
    <source>
        <strain evidence="7">SFB1</strain>
    </source>
</reference>
<feature type="domain" description="Cobalamin adenosyltransferase-like" evidence="6">
    <location>
        <begin position="21"/>
        <end position="182"/>
    </location>
</feature>
<evidence type="ECO:0000256" key="4">
    <source>
        <dbReference type="ARBA" id="ARBA00022741"/>
    </source>
</evidence>
<dbReference type="InterPro" id="IPR036451">
    <property type="entry name" value="CblAdoTrfase-like_sf"/>
</dbReference>
<keyword evidence="4" id="KW-0547">Nucleotide-binding</keyword>
<evidence type="ECO:0000259" key="6">
    <source>
        <dbReference type="Pfam" id="PF01923"/>
    </source>
</evidence>
<dbReference type="PANTHER" id="PTHR12213">
    <property type="entry name" value="CORRINOID ADENOSYLTRANSFERASE"/>
    <property type="match status" value="1"/>
</dbReference>
<dbReference type="Pfam" id="PF01923">
    <property type="entry name" value="Cob_adeno_trans"/>
    <property type="match status" value="1"/>
</dbReference>
<evidence type="ECO:0000256" key="3">
    <source>
        <dbReference type="ARBA" id="ARBA00022679"/>
    </source>
</evidence>
<proteinExistence type="predicted"/>
<evidence type="ECO:0000256" key="5">
    <source>
        <dbReference type="ARBA" id="ARBA00022840"/>
    </source>
</evidence>
<organism evidence="7">
    <name type="scientific">Candidatus Nitrosarchaeum limnium SFB1</name>
    <dbReference type="NCBI Taxonomy" id="886738"/>
    <lineage>
        <taxon>Archaea</taxon>
        <taxon>Nitrososphaerota</taxon>
        <taxon>Nitrososphaeria</taxon>
        <taxon>Nitrosopumilales</taxon>
        <taxon>Nitrosopumilaceae</taxon>
        <taxon>Nitrosarchaeum</taxon>
    </lineage>
</organism>
<dbReference type="GO" id="GO:0008817">
    <property type="term" value="F:corrinoid adenosyltransferase activity"/>
    <property type="evidence" value="ECO:0007669"/>
    <property type="project" value="TreeGrafter"/>
</dbReference>
<keyword evidence="5" id="KW-0067">ATP-binding</keyword>
<dbReference type="InterPro" id="IPR016030">
    <property type="entry name" value="CblAdoTrfase-like"/>
</dbReference>
<sequence length="196" mass="22079">MVISNSNNIIVQSIFDILLKIYTKTGDDGTTGLQGNLRISKSHPRISAYGAVDESNAILGIILSHGLNDDIRELLNLIQNELFVLGSDLSNPNLKDEKNRVTLSMITNIENNIDRFESELSPLTNFILPGGNIVASQLHHARTVIRRSEICMVILNEQEKINPFCIQYVNRLSDLFFVLGRVLNKRNGHKDIIWKI</sequence>
<protein>
    <submittedName>
        <fullName evidence="7">ATP--cobalamin adenosyltransferase</fullName>
    </submittedName>
</protein>
<keyword evidence="3 7" id="KW-0808">Transferase</keyword>
<dbReference type="GO" id="GO:0005737">
    <property type="term" value="C:cytoplasm"/>
    <property type="evidence" value="ECO:0007669"/>
    <property type="project" value="UniProtKB-SubCell"/>
</dbReference>
<keyword evidence="2" id="KW-0963">Cytoplasm</keyword>
<gene>
    <name evidence="7" type="ORF">Nlim_0505</name>
</gene>
<dbReference type="HOGENOM" id="CLU_083486_0_2_2"/>
<evidence type="ECO:0000256" key="1">
    <source>
        <dbReference type="ARBA" id="ARBA00004496"/>
    </source>
</evidence>
<dbReference type="STRING" id="886738.Nlim_0505"/>